<keyword evidence="2" id="KW-0175">Coiled coil</keyword>
<dbReference type="PANTHER" id="PTHR25462:SF296">
    <property type="entry name" value="MEIOTIC P26, ISOFORM F"/>
    <property type="match status" value="1"/>
</dbReference>
<evidence type="ECO:0000313" key="4">
    <source>
        <dbReference type="EMBL" id="CAC5410083.1"/>
    </source>
</evidence>
<reference evidence="4 5" key="1">
    <citation type="submission" date="2020-06" db="EMBL/GenBank/DDBJ databases">
        <authorList>
            <person name="Li R."/>
            <person name="Bekaert M."/>
        </authorList>
    </citation>
    <scope>NUCLEOTIDE SEQUENCE [LARGE SCALE GENOMIC DNA]</scope>
    <source>
        <strain evidence="5">wild</strain>
    </source>
</reference>
<dbReference type="Gene3D" id="2.120.10.30">
    <property type="entry name" value="TolB, C-terminal domain"/>
    <property type="match status" value="1"/>
</dbReference>
<keyword evidence="1" id="KW-0862">Zinc</keyword>
<gene>
    <name evidence="4" type="ORF">MCOR_43289</name>
</gene>
<proteinExistence type="predicted"/>
<organism evidence="4 5">
    <name type="scientific">Mytilus coruscus</name>
    <name type="common">Sea mussel</name>
    <dbReference type="NCBI Taxonomy" id="42192"/>
    <lineage>
        <taxon>Eukaryota</taxon>
        <taxon>Metazoa</taxon>
        <taxon>Spiralia</taxon>
        <taxon>Lophotrochozoa</taxon>
        <taxon>Mollusca</taxon>
        <taxon>Bivalvia</taxon>
        <taxon>Autobranchia</taxon>
        <taxon>Pteriomorphia</taxon>
        <taxon>Mytilida</taxon>
        <taxon>Mytiloidea</taxon>
        <taxon>Mytilidae</taxon>
        <taxon>Mytilinae</taxon>
        <taxon>Mytilus</taxon>
    </lineage>
</organism>
<dbReference type="GO" id="GO:0008270">
    <property type="term" value="F:zinc ion binding"/>
    <property type="evidence" value="ECO:0007669"/>
    <property type="project" value="UniProtKB-KW"/>
</dbReference>
<dbReference type="InterPro" id="IPR000315">
    <property type="entry name" value="Znf_B-box"/>
</dbReference>
<evidence type="ECO:0000313" key="5">
    <source>
        <dbReference type="Proteomes" id="UP000507470"/>
    </source>
</evidence>
<dbReference type="OrthoDB" id="6100276at2759"/>
<dbReference type="PANTHER" id="PTHR25462">
    <property type="entry name" value="BONUS, ISOFORM C-RELATED"/>
    <property type="match status" value="1"/>
</dbReference>
<feature type="domain" description="B box-type" evidence="3">
    <location>
        <begin position="68"/>
        <end position="109"/>
    </location>
</feature>
<keyword evidence="5" id="KW-1185">Reference proteome</keyword>
<dbReference type="Proteomes" id="UP000507470">
    <property type="component" value="Unassembled WGS sequence"/>
</dbReference>
<dbReference type="EMBL" id="CACVKT020007681">
    <property type="protein sequence ID" value="CAC5410083.1"/>
    <property type="molecule type" value="Genomic_DNA"/>
</dbReference>
<keyword evidence="1" id="KW-0863">Zinc-finger</keyword>
<dbReference type="Pfam" id="PF00643">
    <property type="entry name" value="zf-B_box"/>
    <property type="match status" value="1"/>
</dbReference>
<dbReference type="PROSITE" id="PS50119">
    <property type="entry name" value="ZF_BBOX"/>
    <property type="match status" value="2"/>
</dbReference>
<accession>A0A6J8DN90</accession>
<sequence>MAQNLMVCQFCETSNETKYKCVNCDLILCEGCKIKIHTKIKKTEVHQVIDLKEFSNLGASETIRHLDLRDITCSIHDAEHCIIYCEDCKVLLCAVCLLESHRTHNLTKIDEVYNKKVIEFQELDNKILKELPFYTDFEKELKKIKSVENDQYNEMKQKILKKESELKENISKQRENLITELDRMWVPREEEIRKQLKDTVEKSDALKKMKAQIGETFQSHNATAIFTASGKLDNELPTRPANTISEQKLLFSETGTLDDKKEFFGIILSIPDYTITESFTSETLDSIYNIKTLENNTNILCTSKTSTLKSFELKDSKCITTSIANDNEVNIIDMTKAQDNKLFFTVVTSSEIKCLSTFKPDSKIETFTSISPLYARGIHATNKNILVGFKDNGKLLPLQEKSRRGILVYDYNCRHMRTYEYDTNNQRLFSLPDVITTNINEDICVIDSINSTTWEGRVVVLGKYGNLKCIYNGHAIINSKNYFIPIDLITTSKGLILVSDRDSNTIHMLSMDGCLVTSLNESHGIEKPYALNINQSGQLQIGCSSKGTKSELGKLLTVDISFLKKN</sequence>
<dbReference type="AlphaFoldDB" id="A0A6J8DN90"/>
<evidence type="ECO:0000259" key="3">
    <source>
        <dbReference type="PROSITE" id="PS50119"/>
    </source>
</evidence>
<dbReference type="CDD" id="cd19756">
    <property type="entry name" value="Bbox2"/>
    <property type="match status" value="1"/>
</dbReference>
<evidence type="ECO:0000256" key="1">
    <source>
        <dbReference type="PROSITE-ProRule" id="PRU00024"/>
    </source>
</evidence>
<feature type="domain" description="B box-type" evidence="3">
    <location>
        <begin position="3"/>
        <end position="51"/>
    </location>
</feature>
<dbReference type="InterPro" id="IPR047153">
    <property type="entry name" value="TRIM45/56/19-like"/>
</dbReference>
<dbReference type="Gene3D" id="3.30.160.60">
    <property type="entry name" value="Classic Zinc Finger"/>
    <property type="match status" value="1"/>
</dbReference>
<dbReference type="SMART" id="SM00336">
    <property type="entry name" value="BBOX"/>
    <property type="match status" value="2"/>
</dbReference>
<dbReference type="InterPro" id="IPR011042">
    <property type="entry name" value="6-blade_b-propeller_TolB-like"/>
</dbReference>
<dbReference type="SUPFAM" id="SSF57845">
    <property type="entry name" value="B-box zinc-binding domain"/>
    <property type="match status" value="1"/>
</dbReference>
<dbReference type="SUPFAM" id="SSF101898">
    <property type="entry name" value="NHL repeat"/>
    <property type="match status" value="1"/>
</dbReference>
<name>A0A6J8DN90_MYTCO</name>
<keyword evidence="1" id="KW-0479">Metal-binding</keyword>
<feature type="coiled-coil region" evidence="2">
    <location>
        <begin position="149"/>
        <end position="180"/>
    </location>
</feature>
<protein>
    <recommendedName>
        <fullName evidence="3">B box-type domain-containing protein</fullName>
    </recommendedName>
</protein>
<evidence type="ECO:0000256" key="2">
    <source>
        <dbReference type="SAM" id="Coils"/>
    </source>
</evidence>